<evidence type="ECO:0000313" key="2">
    <source>
        <dbReference type="Proteomes" id="UP001187192"/>
    </source>
</evidence>
<organism evidence="1 2">
    <name type="scientific">Ficus carica</name>
    <name type="common">Common fig</name>
    <dbReference type="NCBI Taxonomy" id="3494"/>
    <lineage>
        <taxon>Eukaryota</taxon>
        <taxon>Viridiplantae</taxon>
        <taxon>Streptophyta</taxon>
        <taxon>Embryophyta</taxon>
        <taxon>Tracheophyta</taxon>
        <taxon>Spermatophyta</taxon>
        <taxon>Magnoliopsida</taxon>
        <taxon>eudicotyledons</taxon>
        <taxon>Gunneridae</taxon>
        <taxon>Pentapetalae</taxon>
        <taxon>rosids</taxon>
        <taxon>fabids</taxon>
        <taxon>Rosales</taxon>
        <taxon>Moraceae</taxon>
        <taxon>Ficeae</taxon>
        <taxon>Ficus</taxon>
    </lineage>
</organism>
<reference evidence="1" key="1">
    <citation type="submission" date="2023-07" db="EMBL/GenBank/DDBJ databases">
        <title>draft genome sequence of fig (Ficus carica).</title>
        <authorList>
            <person name="Takahashi T."/>
            <person name="Nishimura K."/>
        </authorList>
    </citation>
    <scope>NUCLEOTIDE SEQUENCE</scope>
</reference>
<sequence>MPNGVTLQAPQHPRSKVYRHEGHGRSAMWTGPFGEGQQGGRRLGLAWLARHC</sequence>
<protein>
    <submittedName>
        <fullName evidence="1">Uncharacterized protein</fullName>
    </submittedName>
</protein>
<proteinExistence type="predicted"/>
<accession>A0AA87ZZB9</accession>
<keyword evidence="2" id="KW-1185">Reference proteome</keyword>
<gene>
    <name evidence="1" type="ORF">TIFTF001_011098</name>
</gene>
<comment type="caution">
    <text evidence="1">The sequence shown here is derived from an EMBL/GenBank/DDBJ whole genome shotgun (WGS) entry which is preliminary data.</text>
</comment>
<dbReference type="EMBL" id="BTGU01000013">
    <property type="protein sequence ID" value="GMN41880.1"/>
    <property type="molecule type" value="Genomic_DNA"/>
</dbReference>
<name>A0AA87ZZB9_FICCA</name>
<evidence type="ECO:0000313" key="1">
    <source>
        <dbReference type="EMBL" id="GMN41880.1"/>
    </source>
</evidence>
<dbReference type="Proteomes" id="UP001187192">
    <property type="component" value="Unassembled WGS sequence"/>
</dbReference>
<dbReference type="AlphaFoldDB" id="A0AA87ZZB9"/>
<dbReference type="Gramene" id="FCD_00035860-RA">
    <property type="protein sequence ID" value="FCD_00035860-RA:cds"/>
    <property type="gene ID" value="FCD_00035860"/>
</dbReference>